<comment type="pathway">
    <text evidence="9">Amino-acid degradation; L-tryptophan degradation via kynurenine pathway; L-kynurenine from L-tryptophan: step 2/2.</text>
</comment>
<evidence type="ECO:0000256" key="4">
    <source>
        <dbReference type="ARBA" id="ARBA00022723"/>
    </source>
</evidence>
<proteinExistence type="predicted"/>
<dbReference type="NCBIfam" id="TIGR03035">
    <property type="entry name" value="trp_arylform"/>
    <property type="match status" value="1"/>
</dbReference>
<comment type="cofactor">
    <cofactor evidence="1">
        <name>Zn(2+)</name>
        <dbReference type="ChEBI" id="CHEBI:29105"/>
    </cofactor>
</comment>
<dbReference type="PANTHER" id="PTHR31118">
    <property type="entry name" value="CYCLASE-LIKE PROTEIN 2"/>
    <property type="match status" value="1"/>
</dbReference>
<organism evidence="11 12">
    <name type="scientific">Jeotgalibacillus proteolyticus</name>
    <dbReference type="NCBI Taxonomy" id="2082395"/>
    <lineage>
        <taxon>Bacteria</taxon>
        <taxon>Bacillati</taxon>
        <taxon>Bacillota</taxon>
        <taxon>Bacilli</taxon>
        <taxon>Bacillales</taxon>
        <taxon>Caryophanaceae</taxon>
        <taxon>Jeotgalibacillus</taxon>
    </lineage>
</organism>
<dbReference type="EMBL" id="PREZ01000001">
    <property type="protein sequence ID" value="PPA72507.1"/>
    <property type="molecule type" value="Genomic_DNA"/>
</dbReference>
<evidence type="ECO:0000256" key="2">
    <source>
        <dbReference type="ARBA" id="ARBA00002204"/>
    </source>
</evidence>
<evidence type="ECO:0000256" key="10">
    <source>
        <dbReference type="NCBIfam" id="TIGR03035"/>
    </source>
</evidence>
<evidence type="ECO:0000256" key="1">
    <source>
        <dbReference type="ARBA" id="ARBA00001947"/>
    </source>
</evidence>
<dbReference type="InterPro" id="IPR007325">
    <property type="entry name" value="KFase/CYL"/>
</dbReference>
<evidence type="ECO:0000256" key="6">
    <source>
        <dbReference type="ARBA" id="ARBA00022833"/>
    </source>
</evidence>
<dbReference type="Proteomes" id="UP000239047">
    <property type="component" value="Unassembled WGS sequence"/>
</dbReference>
<dbReference type="OrthoDB" id="9796085at2"/>
<keyword evidence="6" id="KW-0862">Zinc</keyword>
<evidence type="ECO:0000313" key="12">
    <source>
        <dbReference type="Proteomes" id="UP000239047"/>
    </source>
</evidence>
<evidence type="ECO:0000256" key="5">
    <source>
        <dbReference type="ARBA" id="ARBA00022801"/>
    </source>
</evidence>
<dbReference type="GO" id="GO:0004061">
    <property type="term" value="F:arylformamidase activity"/>
    <property type="evidence" value="ECO:0007669"/>
    <property type="project" value="UniProtKB-UniRule"/>
</dbReference>
<dbReference type="Gene3D" id="3.50.30.50">
    <property type="entry name" value="Putative cyclase"/>
    <property type="match status" value="1"/>
</dbReference>
<keyword evidence="12" id="KW-1185">Reference proteome</keyword>
<dbReference type="GO" id="GO:0004328">
    <property type="term" value="F:formamidase activity"/>
    <property type="evidence" value="ECO:0007669"/>
    <property type="project" value="InterPro"/>
</dbReference>
<protein>
    <recommendedName>
        <fullName evidence="10">Arylformamidase</fullName>
        <ecNumber evidence="10">3.5.1.9</ecNumber>
    </recommendedName>
</protein>
<dbReference type="GO" id="GO:0046872">
    <property type="term" value="F:metal ion binding"/>
    <property type="evidence" value="ECO:0007669"/>
    <property type="project" value="UniProtKB-KW"/>
</dbReference>
<comment type="caution">
    <text evidence="11">The sequence shown here is derived from an EMBL/GenBank/DDBJ whole genome shotgun (WGS) entry which is preliminary data.</text>
</comment>
<keyword evidence="4" id="KW-0479">Metal-binding</keyword>
<dbReference type="SUPFAM" id="SSF102198">
    <property type="entry name" value="Putative cyclase"/>
    <property type="match status" value="1"/>
</dbReference>
<evidence type="ECO:0000256" key="3">
    <source>
        <dbReference type="ARBA" id="ARBA00011738"/>
    </source>
</evidence>
<dbReference type="Pfam" id="PF04199">
    <property type="entry name" value="Cyclase"/>
    <property type="match status" value="1"/>
</dbReference>
<evidence type="ECO:0000256" key="9">
    <source>
        <dbReference type="ARBA" id="ARBA00060547"/>
    </source>
</evidence>
<dbReference type="PANTHER" id="PTHR31118:SF32">
    <property type="entry name" value="KYNURENINE FORMAMIDASE"/>
    <property type="match status" value="1"/>
</dbReference>
<sequence length="200" mass="22411">MTLSADTASWPGDTPFHYEISWSMEESGSVNVGKIETSTHIGTHIDAPYHYDAGGKKVEELSLERYVSRAIVIDCSNKEKIEVEDILPSLKTPAVQTVLLKTDYWRDRNTFPESIPTMDEKVPKELKKKGIKLIGVDLPSVDSIDSKDLPIHRTLLENDIWILEGIVLKDIAEGEYELIALPLKLKDADGSPVRAILREI</sequence>
<evidence type="ECO:0000313" key="11">
    <source>
        <dbReference type="EMBL" id="PPA72507.1"/>
    </source>
</evidence>
<name>A0A2S5GHH9_9BACL</name>
<accession>A0A2S5GHH9</accession>
<comment type="function">
    <text evidence="2">Catalyzes the hydrolysis of N-formyl-L-kynurenine to L-kynurenine, the second step in the kynurenine pathway of tryptophan degradation.</text>
</comment>
<dbReference type="InterPro" id="IPR037175">
    <property type="entry name" value="KFase_sf"/>
</dbReference>
<keyword evidence="7" id="KW-0823">Tryptophan catabolism</keyword>
<reference evidence="11 12" key="1">
    <citation type="submission" date="2018-02" db="EMBL/GenBank/DDBJ databases">
        <title>Jeotgalibacillus proteolyticum sp. nov. a protease producing bacterium isolated from ocean sediments of Laizhou Bay.</title>
        <authorList>
            <person name="Li Y."/>
        </authorList>
    </citation>
    <scope>NUCLEOTIDE SEQUENCE [LARGE SCALE GENOMIC DNA]</scope>
    <source>
        <strain evidence="11 12">22-7</strain>
    </source>
</reference>
<comment type="catalytic activity">
    <reaction evidence="8">
        <text>N-formyl-L-kynurenine + H2O = L-kynurenine + formate + H(+)</text>
        <dbReference type="Rhea" id="RHEA:13009"/>
        <dbReference type="ChEBI" id="CHEBI:15377"/>
        <dbReference type="ChEBI" id="CHEBI:15378"/>
        <dbReference type="ChEBI" id="CHEBI:15740"/>
        <dbReference type="ChEBI" id="CHEBI:57959"/>
        <dbReference type="ChEBI" id="CHEBI:58629"/>
        <dbReference type="EC" id="3.5.1.9"/>
    </reaction>
</comment>
<dbReference type="AlphaFoldDB" id="A0A2S5GHH9"/>
<evidence type="ECO:0000256" key="8">
    <source>
        <dbReference type="ARBA" id="ARBA00048496"/>
    </source>
</evidence>
<comment type="subunit">
    <text evidence="3">Homodimer.</text>
</comment>
<dbReference type="FunFam" id="3.50.30.50:FF:000001">
    <property type="entry name" value="Kynurenine formamidase"/>
    <property type="match status" value="1"/>
</dbReference>
<dbReference type="InterPro" id="IPR017484">
    <property type="entry name" value="Kynurenine_formamidase_bac"/>
</dbReference>
<evidence type="ECO:0000256" key="7">
    <source>
        <dbReference type="ARBA" id="ARBA00023079"/>
    </source>
</evidence>
<dbReference type="GO" id="GO:0019441">
    <property type="term" value="P:L-tryptophan catabolic process to kynurenine"/>
    <property type="evidence" value="ECO:0007669"/>
    <property type="project" value="UniProtKB-UniRule"/>
</dbReference>
<keyword evidence="5" id="KW-0378">Hydrolase</keyword>
<dbReference type="EC" id="3.5.1.9" evidence="10"/>
<gene>
    <name evidence="11" type="primary">kynB</name>
    <name evidence="11" type="ORF">C4B60_03410</name>
</gene>